<sequence length="127" mass="14365">MWLALSAMRLPPILSQLLQGIQVPADLSERLYLDQARDFSYIMRAISMVGITTLGLLFLDFWHNPGAPTRCLMIALILATYAIIIAEGRAWLQKPDPSWRDAKLYFRRVNVALFGLGILWGGGWSRC</sequence>
<evidence type="ECO:0000256" key="1">
    <source>
        <dbReference type="SAM" id="Phobius"/>
    </source>
</evidence>
<protein>
    <submittedName>
        <fullName evidence="2">Uncharacterized protein</fullName>
    </submittedName>
</protein>
<feature type="transmembrane region" description="Helical" evidence="1">
    <location>
        <begin position="39"/>
        <end position="59"/>
    </location>
</feature>
<evidence type="ECO:0000313" key="3">
    <source>
        <dbReference type="Proteomes" id="UP000553706"/>
    </source>
</evidence>
<proteinExistence type="predicted"/>
<evidence type="ECO:0000313" key="2">
    <source>
        <dbReference type="EMBL" id="MBB5373309.1"/>
    </source>
</evidence>
<dbReference type="EMBL" id="JACHFJ010000005">
    <property type="protein sequence ID" value="MBB5373309.1"/>
    <property type="molecule type" value="Genomic_DNA"/>
</dbReference>
<dbReference type="AlphaFoldDB" id="A0A840VMA5"/>
<name>A0A840VMA5_9PROT</name>
<dbReference type="Proteomes" id="UP000553706">
    <property type="component" value="Unassembled WGS sequence"/>
</dbReference>
<gene>
    <name evidence="2" type="ORF">HNP71_001568</name>
</gene>
<keyword evidence="1" id="KW-0472">Membrane</keyword>
<keyword evidence="1" id="KW-1133">Transmembrane helix</keyword>
<comment type="caution">
    <text evidence="2">The sequence shown here is derived from an EMBL/GenBank/DDBJ whole genome shotgun (WGS) entry which is preliminary data.</text>
</comment>
<accession>A0A840VMA5</accession>
<dbReference type="RefSeq" id="WP_183266315.1">
    <property type="nucleotide sequence ID" value="NZ_JACHFJ010000005.1"/>
</dbReference>
<feature type="transmembrane region" description="Helical" evidence="1">
    <location>
        <begin position="71"/>
        <end position="92"/>
    </location>
</feature>
<keyword evidence="1" id="KW-0812">Transmembrane</keyword>
<keyword evidence="3" id="KW-1185">Reference proteome</keyword>
<organism evidence="2 3">
    <name type="scientific">Acidocella aromatica</name>
    <dbReference type="NCBI Taxonomy" id="1303579"/>
    <lineage>
        <taxon>Bacteria</taxon>
        <taxon>Pseudomonadati</taxon>
        <taxon>Pseudomonadota</taxon>
        <taxon>Alphaproteobacteria</taxon>
        <taxon>Acetobacterales</taxon>
        <taxon>Acidocellaceae</taxon>
        <taxon>Acidocella</taxon>
    </lineage>
</organism>
<feature type="transmembrane region" description="Helical" evidence="1">
    <location>
        <begin position="104"/>
        <end position="124"/>
    </location>
</feature>
<reference evidence="2 3" key="1">
    <citation type="submission" date="2020-08" db="EMBL/GenBank/DDBJ databases">
        <title>Genomic Encyclopedia of Type Strains, Phase IV (KMG-IV): sequencing the most valuable type-strain genomes for metagenomic binning, comparative biology and taxonomic classification.</title>
        <authorList>
            <person name="Goeker M."/>
        </authorList>
    </citation>
    <scope>NUCLEOTIDE SEQUENCE [LARGE SCALE GENOMIC DNA]</scope>
    <source>
        <strain evidence="2 3">DSM 27026</strain>
    </source>
</reference>